<keyword evidence="2" id="KW-1185">Reference proteome</keyword>
<sequence length="59" mass="6561">MLKSESLIGIVNGIEIVNFTNGINYESVKKLQKISKNVLNGWVGVRGWGTWCITFLPPP</sequence>
<evidence type="ECO:0000313" key="2">
    <source>
        <dbReference type="Proteomes" id="UP000276133"/>
    </source>
</evidence>
<evidence type="ECO:0000313" key="1">
    <source>
        <dbReference type="EMBL" id="RNA18731.1"/>
    </source>
</evidence>
<name>A0A3M7R5Q9_BRAPC</name>
<proteinExistence type="predicted"/>
<gene>
    <name evidence="1" type="ORF">BpHYR1_003669</name>
</gene>
<dbReference type="AlphaFoldDB" id="A0A3M7R5Q9"/>
<accession>A0A3M7R5Q9</accession>
<organism evidence="1 2">
    <name type="scientific">Brachionus plicatilis</name>
    <name type="common">Marine rotifer</name>
    <name type="synonym">Brachionus muelleri</name>
    <dbReference type="NCBI Taxonomy" id="10195"/>
    <lineage>
        <taxon>Eukaryota</taxon>
        <taxon>Metazoa</taxon>
        <taxon>Spiralia</taxon>
        <taxon>Gnathifera</taxon>
        <taxon>Rotifera</taxon>
        <taxon>Eurotatoria</taxon>
        <taxon>Monogononta</taxon>
        <taxon>Pseudotrocha</taxon>
        <taxon>Ploima</taxon>
        <taxon>Brachionidae</taxon>
        <taxon>Brachionus</taxon>
    </lineage>
</organism>
<dbReference type="EMBL" id="REGN01004180">
    <property type="protein sequence ID" value="RNA18731.1"/>
    <property type="molecule type" value="Genomic_DNA"/>
</dbReference>
<protein>
    <submittedName>
        <fullName evidence="1">Uncharacterized protein</fullName>
    </submittedName>
</protein>
<dbReference type="Proteomes" id="UP000276133">
    <property type="component" value="Unassembled WGS sequence"/>
</dbReference>
<comment type="caution">
    <text evidence="1">The sequence shown here is derived from an EMBL/GenBank/DDBJ whole genome shotgun (WGS) entry which is preliminary data.</text>
</comment>
<reference evidence="1 2" key="1">
    <citation type="journal article" date="2018" name="Sci. Rep.">
        <title>Genomic signatures of local adaptation to the degree of environmental predictability in rotifers.</title>
        <authorList>
            <person name="Franch-Gras L."/>
            <person name="Hahn C."/>
            <person name="Garcia-Roger E.M."/>
            <person name="Carmona M.J."/>
            <person name="Serra M."/>
            <person name="Gomez A."/>
        </authorList>
    </citation>
    <scope>NUCLEOTIDE SEQUENCE [LARGE SCALE GENOMIC DNA]</scope>
    <source>
        <strain evidence="1">HYR1</strain>
    </source>
</reference>